<proteinExistence type="predicted"/>
<dbReference type="EMBL" id="JAVRHL010000002">
    <property type="protein sequence ID" value="MDT0682837.1"/>
    <property type="molecule type" value="Genomic_DNA"/>
</dbReference>
<feature type="signal peptide" evidence="1">
    <location>
        <begin position="1"/>
        <end position="22"/>
    </location>
</feature>
<evidence type="ECO:0000313" key="2">
    <source>
        <dbReference type="EMBL" id="MDT0682837.1"/>
    </source>
</evidence>
<dbReference type="RefSeq" id="WP_311690763.1">
    <property type="nucleotide sequence ID" value="NZ_JAVRHL010000002.1"/>
</dbReference>
<keyword evidence="1" id="KW-0732">Signal</keyword>
<name>A0ABU3DGJ4_9RHOB</name>
<organism evidence="2 3">
    <name type="scientific">Tropicimonas omnivorans</name>
    <dbReference type="NCBI Taxonomy" id="3075590"/>
    <lineage>
        <taxon>Bacteria</taxon>
        <taxon>Pseudomonadati</taxon>
        <taxon>Pseudomonadota</taxon>
        <taxon>Alphaproteobacteria</taxon>
        <taxon>Rhodobacterales</taxon>
        <taxon>Roseobacteraceae</taxon>
        <taxon>Tropicimonas</taxon>
    </lineage>
</organism>
<reference evidence="2 3" key="1">
    <citation type="submission" date="2023-09" db="EMBL/GenBank/DDBJ databases">
        <authorList>
            <person name="Rey-Velasco X."/>
        </authorList>
    </citation>
    <scope>NUCLEOTIDE SEQUENCE [LARGE SCALE GENOMIC DNA]</scope>
    <source>
        <strain evidence="2 3">F158</strain>
    </source>
</reference>
<feature type="chain" id="PRO_5047336927" evidence="1">
    <location>
        <begin position="23"/>
        <end position="134"/>
    </location>
</feature>
<comment type="caution">
    <text evidence="2">The sequence shown here is derived from an EMBL/GenBank/DDBJ whole genome shotgun (WGS) entry which is preliminary data.</text>
</comment>
<evidence type="ECO:0000313" key="3">
    <source>
        <dbReference type="Proteomes" id="UP001265259"/>
    </source>
</evidence>
<keyword evidence="3" id="KW-1185">Reference proteome</keyword>
<sequence>MPRTSPFVLAAALCLVAGAGQAERQMASNGLYAAGDASGFEVLSLPNRTGADYFCAAGTFARERLGARATDRVEIARPLGPSRVDPGRRAVTFVVTPPERQGFTFRDVVLSTKRTGQNRTVGHAVSLCNQTRDR</sequence>
<gene>
    <name evidence="2" type="ORF">RM543_09080</name>
</gene>
<evidence type="ECO:0000256" key="1">
    <source>
        <dbReference type="SAM" id="SignalP"/>
    </source>
</evidence>
<dbReference type="Proteomes" id="UP001265259">
    <property type="component" value="Unassembled WGS sequence"/>
</dbReference>
<accession>A0ABU3DGJ4</accession>
<protein>
    <submittedName>
        <fullName evidence="2">Uncharacterized protein</fullName>
    </submittedName>
</protein>